<feature type="transmembrane region" description="Helical" evidence="7">
    <location>
        <begin position="391"/>
        <end position="409"/>
    </location>
</feature>
<keyword evidence="10" id="KW-1185">Reference proteome</keyword>
<dbReference type="GO" id="GO:0016020">
    <property type="term" value="C:membrane"/>
    <property type="evidence" value="ECO:0007669"/>
    <property type="project" value="UniProtKB-SubCell"/>
</dbReference>
<evidence type="ECO:0000313" key="10">
    <source>
        <dbReference type="Proteomes" id="UP001163105"/>
    </source>
</evidence>
<feature type="transmembrane region" description="Helical" evidence="7">
    <location>
        <begin position="252"/>
        <end position="274"/>
    </location>
</feature>
<dbReference type="PANTHER" id="PTHR43791:SF48">
    <property type="entry name" value="TRANSPORTER, PUTATIVE (AFU_ORTHOLOGUE AFUA_4G01000)-RELATED"/>
    <property type="match status" value="1"/>
</dbReference>
<keyword evidence="4 7" id="KW-1133">Transmembrane helix</keyword>
<feature type="transmembrane region" description="Helical" evidence="7">
    <location>
        <begin position="159"/>
        <end position="178"/>
    </location>
</feature>
<gene>
    <name evidence="9" type="ORF">O9K51_07932</name>
</gene>
<evidence type="ECO:0000313" key="9">
    <source>
        <dbReference type="EMBL" id="KAJ6440041.1"/>
    </source>
</evidence>
<dbReference type="FunFam" id="1.20.1250.20:FF:000034">
    <property type="entry name" value="MFS general substrate transporter"/>
    <property type="match status" value="1"/>
</dbReference>
<dbReference type="SUPFAM" id="SSF103473">
    <property type="entry name" value="MFS general substrate transporter"/>
    <property type="match status" value="1"/>
</dbReference>
<dbReference type="PANTHER" id="PTHR43791">
    <property type="entry name" value="PERMEASE-RELATED"/>
    <property type="match status" value="1"/>
</dbReference>
<sequence length="542" mass="59000">MATTTTTLHGLRGADDTERHGHHQHHHQQQQQQNGNGTAESIDDGKPGQTHTAASHLEEALAGHEATDEYGHPLADIDPAHESRIRLKMDFAVVPLVSLIYLLSFIDRSNIGNAKLAGLERDLGMHGYDYNTALSVFYITYIVFEIPCNAACKWLGPGWFLPAVTLAFGVTTVATAFVRSFEALCGIRCLLGVFEAGMMPGIAYYLSRWYRRSELTFRVSLFILSAALAGAFGGLLASAILKLPSFGSVHSWRMIFAIEGIATIALALASFVLLTDRPETAIWLSDADKALAVARLKAERIGTTELVDGFSWAKLRHGILNPVVLPTSAIFLLNSITVHGASFFLPSIVSSIYPDRSVTQQQLLTVPPYAVGAFGCVALSYASWRLERRGIFMICCAPLAVVGYALFLAPGTGATVRYGAIFLPFFGMFAYGALTNAHVAANVVSDTARASAIATNVMFGNIGGLASTWAYIQADAPRYNIGNGLNLAAQSSMFLIAIGLYFWIRRDNKKRAARDVRAGLEGKSVQEIQDMDWHHPGFRWHN</sequence>
<dbReference type="AlphaFoldDB" id="A0AB34FMI0"/>
<feature type="transmembrane region" description="Helical" evidence="7">
    <location>
        <begin position="484"/>
        <end position="504"/>
    </location>
</feature>
<feature type="transmembrane region" description="Helical" evidence="7">
    <location>
        <begin position="190"/>
        <end position="207"/>
    </location>
</feature>
<comment type="subcellular location">
    <subcellularLocation>
        <location evidence="1">Membrane</location>
        <topology evidence="1">Multi-pass membrane protein</topology>
    </subcellularLocation>
</comment>
<name>A0AB34FMI0_9HYPO</name>
<feature type="transmembrane region" description="Helical" evidence="7">
    <location>
        <begin position="133"/>
        <end position="152"/>
    </location>
</feature>
<feature type="transmembrane region" description="Helical" evidence="7">
    <location>
        <begin position="366"/>
        <end position="384"/>
    </location>
</feature>
<evidence type="ECO:0000256" key="3">
    <source>
        <dbReference type="ARBA" id="ARBA00022692"/>
    </source>
</evidence>
<protein>
    <submittedName>
        <fullName evidence="9">MFS transporter</fullName>
    </submittedName>
</protein>
<accession>A0AB34FMI0</accession>
<dbReference type="FunFam" id="1.20.1250.20:FF:000013">
    <property type="entry name" value="MFS general substrate transporter"/>
    <property type="match status" value="1"/>
</dbReference>
<feature type="transmembrane region" description="Helical" evidence="7">
    <location>
        <begin position="219"/>
        <end position="240"/>
    </location>
</feature>
<dbReference type="PROSITE" id="PS50850">
    <property type="entry name" value="MFS"/>
    <property type="match status" value="1"/>
</dbReference>
<reference evidence="9" key="1">
    <citation type="submission" date="2023-01" db="EMBL/GenBank/DDBJ databases">
        <title>The growth and conidiation of Purpureocillium lavendulum are regulated by nitrogen source and histone H3K14 acetylation.</title>
        <authorList>
            <person name="Tang P."/>
            <person name="Han J."/>
            <person name="Zhang C."/>
            <person name="Tang P."/>
            <person name="Qi F."/>
            <person name="Zhang K."/>
            <person name="Liang L."/>
        </authorList>
    </citation>
    <scope>NUCLEOTIDE SEQUENCE</scope>
    <source>
        <strain evidence="9">YMF1.00683</strain>
    </source>
</reference>
<organism evidence="9 10">
    <name type="scientific">Purpureocillium lavendulum</name>
    <dbReference type="NCBI Taxonomy" id="1247861"/>
    <lineage>
        <taxon>Eukaryota</taxon>
        <taxon>Fungi</taxon>
        <taxon>Dikarya</taxon>
        <taxon>Ascomycota</taxon>
        <taxon>Pezizomycotina</taxon>
        <taxon>Sordariomycetes</taxon>
        <taxon>Hypocreomycetidae</taxon>
        <taxon>Hypocreales</taxon>
        <taxon>Ophiocordycipitaceae</taxon>
        <taxon>Purpureocillium</taxon>
    </lineage>
</organism>
<evidence type="ECO:0000256" key="2">
    <source>
        <dbReference type="ARBA" id="ARBA00022448"/>
    </source>
</evidence>
<dbReference type="InterPro" id="IPR036259">
    <property type="entry name" value="MFS_trans_sf"/>
</dbReference>
<dbReference type="InterPro" id="IPR011701">
    <property type="entry name" value="MFS"/>
</dbReference>
<keyword evidence="2" id="KW-0813">Transport</keyword>
<evidence type="ECO:0000256" key="5">
    <source>
        <dbReference type="ARBA" id="ARBA00023136"/>
    </source>
</evidence>
<dbReference type="Proteomes" id="UP001163105">
    <property type="component" value="Unassembled WGS sequence"/>
</dbReference>
<evidence type="ECO:0000256" key="4">
    <source>
        <dbReference type="ARBA" id="ARBA00022989"/>
    </source>
</evidence>
<dbReference type="EMBL" id="JAQHRD010000006">
    <property type="protein sequence ID" value="KAJ6440041.1"/>
    <property type="molecule type" value="Genomic_DNA"/>
</dbReference>
<feature type="transmembrane region" description="Helical" evidence="7">
    <location>
        <begin position="453"/>
        <end position="472"/>
    </location>
</feature>
<feature type="transmembrane region" description="Helical" evidence="7">
    <location>
        <begin position="421"/>
        <end position="441"/>
    </location>
</feature>
<feature type="transmembrane region" description="Helical" evidence="7">
    <location>
        <begin position="323"/>
        <end position="346"/>
    </location>
</feature>
<feature type="region of interest" description="Disordered" evidence="6">
    <location>
        <begin position="1"/>
        <end position="53"/>
    </location>
</feature>
<dbReference type="Pfam" id="PF07690">
    <property type="entry name" value="MFS_1"/>
    <property type="match status" value="1"/>
</dbReference>
<dbReference type="Gene3D" id="1.20.1250.20">
    <property type="entry name" value="MFS general substrate transporter like domains"/>
    <property type="match status" value="2"/>
</dbReference>
<keyword evidence="3 7" id="KW-0812">Transmembrane</keyword>
<feature type="domain" description="Major facilitator superfamily (MFS) profile" evidence="8">
    <location>
        <begin position="93"/>
        <end position="509"/>
    </location>
</feature>
<evidence type="ECO:0000256" key="1">
    <source>
        <dbReference type="ARBA" id="ARBA00004141"/>
    </source>
</evidence>
<evidence type="ECO:0000256" key="6">
    <source>
        <dbReference type="SAM" id="MobiDB-lite"/>
    </source>
</evidence>
<keyword evidence="5 7" id="KW-0472">Membrane</keyword>
<dbReference type="InterPro" id="IPR020846">
    <property type="entry name" value="MFS_dom"/>
</dbReference>
<evidence type="ECO:0000256" key="7">
    <source>
        <dbReference type="SAM" id="Phobius"/>
    </source>
</evidence>
<feature type="transmembrane region" description="Helical" evidence="7">
    <location>
        <begin position="89"/>
        <end position="106"/>
    </location>
</feature>
<proteinExistence type="predicted"/>
<evidence type="ECO:0000259" key="8">
    <source>
        <dbReference type="PROSITE" id="PS50850"/>
    </source>
</evidence>
<dbReference type="GO" id="GO:0022857">
    <property type="term" value="F:transmembrane transporter activity"/>
    <property type="evidence" value="ECO:0007669"/>
    <property type="project" value="InterPro"/>
</dbReference>
<comment type="caution">
    <text evidence="9">The sequence shown here is derived from an EMBL/GenBank/DDBJ whole genome shotgun (WGS) entry which is preliminary data.</text>
</comment>